<gene>
    <name evidence="1" type="ORF">rsdtw13_36450</name>
</gene>
<name>A0ACB5RH30_9CLOT</name>
<proteinExistence type="predicted"/>
<reference evidence="1" key="1">
    <citation type="journal article" date="2025" name="Int. J. Syst. Evol. Microbiol.">
        <title>Inconstantimicrobium mannanitabidum sp. nov., a novel member of the family Clostridiaceae isolated from anoxic soil under the treatment of reductive soil disinfestation.</title>
        <authorList>
            <person name="Ueki A."/>
            <person name="Tonouchi A."/>
            <person name="Honma S."/>
            <person name="Kaku N."/>
            <person name="Ueki K."/>
        </authorList>
    </citation>
    <scope>NUCLEOTIDE SEQUENCE</scope>
    <source>
        <strain evidence="1">TW13</strain>
    </source>
</reference>
<sequence length="322" mass="37062">MMEIRKSIILERIISQKRGENFDVAVMYSGGKDSAFLIHLLKNVYNLRVKAVAVDNGFENENMWKAMSHFTEANNIPLEIIRPNKEVFCELYRVLVEHQHVFHKEKTNHLCFICNNLLWASVVEYADRNNIPFVASGLSLAQLSSGRKHSLNPDKFANSIAEKSTQMIFLNAYNNLKGINDSNINELLLEYFNKVNVSGKKVTTIYPYIYHEISVEDLKSKISQLGWTPPSEVSIEKYVSSGCMIMRSLVYELEKIGIITLNEREQAKVMINKGQMSEEQLNFALYDASKDVVNLQNPIFDELNIKEYLISKCKERNKVFTE</sequence>
<evidence type="ECO:0000313" key="2">
    <source>
        <dbReference type="Proteomes" id="UP001058074"/>
    </source>
</evidence>
<dbReference type="Proteomes" id="UP001058074">
    <property type="component" value="Unassembled WGS sequence"/>
</dbReference>
<keyword evidence="2" id="KW-1185">Reference proteome</keyword>
<organism evidence="1 2">
    <name type="scientific">Inconstantimicrobium mannanitabidum</name>
    <dbReference type="NCBI Taxonomy" id="1604901"/>
    <lineage>
        <taxon>Bacteria</taxon>
        <taxon>Bacillati</taxon>
        <taxon>Bacillota</taxon>
        <taxon>Clostridia</taxon>
        <taxon>Eubacteriales</taxon>
        <taxon>Clostridiaceae</taxon>
        <taxon>Inconstantimicrobium</taxon>
    </lineage>
</organism>
<accession>A0ACB5RH30</accession>
<dbReference type="EMBL" id="BROD01000001">
    <property type="protein sequence ID" value="GKX68387.1"/>
    <property type="molecule type" value="Genomic_DNA"/>
</dbReference>
<evidence type="ECO:0000313" key="1">
    <source>
        <dbReference type="EMBL" id="GKX68387.1"/>
    </source>
</evidence>
<comment type="caution">
    <text evidence="1">The sequence shown here is derived from an EMBL/GenBank/DDBJ whole genome shotgun (WGS) entry which is preliminary data.</text>
</comment>
<protein>
    <submittedName>
        <fullName evidence="1">Uncharacterized protein</fullName>
    </submittedName>
</protein>